<dbReference type="InterPro" id="IPR036412">
    <property type="entry name" value="HAD-like_sf"/>
</dbReference>
<dbReference type="InterPro" id="IPR023214">
    <property type="entry name" value="HAD_sf"/>
</dbReference>
<dbReference type="GO" id="GO:0016787">
    <property type="term" value="F:hydrolase activity"/>
    <property type="evidence" value="ECO:0007669"/>
    <property type="project" value="UniProtKB-KW"/>
</dbReference>
<keyword evidence="2" id="KW-1185">Reference proteome</keyword>
<proteinExistence type="predicted"/>
<evidence type="ECO:0000313" key="2">
    <source>
        <dbReference type="Proteomes" id="UP000676169"/>
    </source>
</evidence>
<organism evidence="1 2">
    <name type="scientific">Luteolibacter ambystomatis</name>
    <dbReference type="NCBI Taxonomy" id="2824561"/>
    <lineage>
        <taxon>Bacteria</taxon>
        <taxon>Pseudomonadati</taxon>
        <taxon>Verrucomicrobiota</taxon>
        <taxon>Verrucomicrobiia</taxon>
        <taxon>Verrucomicrobiales</taxon>
        <taxon>Verrucomicrobiaceae</taxon>
        <taxon>Luteolibacter</taxon>
    </lineage>
</organism>
<dbReference type="Proteomes" id="UP000676169">
    <property type="component" value="Chromosome"/>
</dbReference>
<dbReference type="EMBL" id="CP073100">
    <property type="protein sequence ID" value="QUE50289.1"/>
    <property type="molecule type" value="Genomic_DNA"/>
</dbReference>
<sequence>MQVPAPLAKVSVVLSFDFDGTLHDPSAVPTVPAEFFGTVRRLRETHGAVWGLNTGRSMPYALEGLVDARCPVLPDYLVARERELYFPNKFGRWVPDEKWNKRCAKDIHTLFKKHRKVLAKIREEVLHHTGAEWLEMEGEPAGLIARREEDMEWIMPRVIELAGDIPDLGWQRNSIYLRFGHKNYQKGSSLAEVASRYGVPVERRFAIGDSHNDFEMLDPANTGMIACPANSVEELRGHVRALGGYVCKAGHGEGAVEALGHFFGE</sequence>
<dbReference type="SUPFAM" id="SSF56784">
    <property type="entry name" value="HAD-like"/>
    <property type="match status" value="1"/>
</dbReference>
<dbReference type="Pfam" id="PF08282">
    <property type="entry name" value="Hydrolase_3"/>
    <property type="match status" value="1"/>
</dbReference>
<evidence type="ECO:0000313" key="1">
    <source>
        <dbReference type="EMBL" id="QUE50289.1"/>
    </source>
</evidence>
<dbReference type="Gene3D" id="3.40.50.1000">
    <property type="entry name" value="HAD superfamily/HAD-like"/>
    <property type="match status" value="2"/>
</dbReference>
<dbReference type="RefSeq" id="WP_211630429.1">
    <property type="nucleotide sequence ID" value="NZ_CP073100.1"/>
</dbReference>
<reference evidence="1" key="1">
    <citation type="submission" date="2021-04" db="EMBL/GenBank/DDBJ databases">
        <title>Luteolibacter sp. 32A isolated from the skin of an Anderson's salamander (Ambystoma andersonii).</title>
        <authorList>
            <person name="Spergser J."/>
            <person name="Busse H.-J."/>
        </authorList>
    </citation>
    <scope>NUCLEOTIDE SEQUENCE</scope>
    <source>
        <strain evidence="1">32A</strain>
    </source>
</reference>
<name>A0A975G736_9BACT</name>
<keyword evidence="1" id="KW-0378">Hydrolase</keyword>
<accession>A0A975G736</accession>
<dbReference type="KEGG" id="lamb:KBB96_15615"/>
<gene>
    <name evidence="1" type="ORF">KBB96_15615</name>
</gene>
<protein>
    <submittedName>
        <fullName evidence="1">HAD hydrolase family protein</fullName>
    </submittedName>
</protein>
<dbReference type="AlphaFoldDB" id="A0A975G736"/>